<proteinExistence type="predicted"/>
<accession>A0A8T0T8A9</accession>
<name>A0A8T0T8A9_PANVG</name>
<dbReference type="AlphaFoldDB" id="A0A8T0T8A9"/>
<protein>
    <submittedName>
        <fullName evidence="1">Uncharacterized protein</fullName>
    </submittedName>
</protein>
<comment type="caution">
    <text evidence="1">The sequence shown here is derived from an EMBL/GenBank/DDBJ whole genome shotgun (WGS) entry which is preliminary data.</text>
</comment>
<reference evidence="1" key="1">
    <citation type="submission" date="2020-05" db="EMBL/GenBank/DDBJ databases">
        <title>WGS assembly of Panicum virgatum.</title>
        <authorList>
            <person name="Lovell J.T."/>
            <person name="Jenkins J."/>
            <person name="Shu S."/>
            <person name="Juenger T.E."/>
            <person name="Schmutz J."/>
        </authorList>
    </citation>
    <scope>NUCLEOTIDE SEQUENCE</scope>
    <source>
        <strain evidence="1">AP13</strain>
    </source>
</reference>
<dbReference type="Proteomes" id="UP000823388">
    <property type="component" value="Chromosome 4N"/>
</dbReference>
<keyword evidence="2" id="KW-1185">Reference proteome</keyword>
<dbReference type="EMBL" id="CM029044">
    <property type="protein sequence ID" value="KAG2605485.1"/>
    <property type="molecule type" value="Genomic_DNA"/>
</dbReference>
<organism evidence="1 2">
    <name type="scientific">Panicum virgatum</name>
    <name type="common">Blackwell switchgrass</name>
    <dbReference type="NCBI Taxonomy" id="38727"/>
    <lineage>
        <taxon>Eukaryota</taxon>
        <taxon>Viridiplantae</taxon>
        <taxon>Streptophyta</taxon>
        <taxon>Embryophyta</taxon>
        <taxon>Tracheophyta</taxon>
        <taxon>Spermatophyta</taxon>
        <taxon>Magnoliopsida</taxon>
        <taxon>Liliopsida</taxon>
        <taxon>Poales</taxon>
        <taxon>Poaceae</taxon>
        <taxon>PACMAD clade</taxon>
        <taxon>Panicoideae</taxon>
        <taxon>Panicodae</taxon>
        <taxon>Paniceae</taxon>
        <taxon>Panicinae</taxon>
        <taxon>Panicum</taxon>
        <taxon>Panicum sect. Hiantes</taxon>
    </lineage>
</organism>
<evidence type="ECO:0000313" key="1">
    <source>
        <dbReference type="EMBL" id="KAG2605485.1"/>
    </source>
</evidence>
<evidence type="ECO:0000313" key="2">
    <source>
        <dbReference type="Proteomes" id="UP000823388"/>
    </source>
</evidence>
<gene>
    <name evidence="1" type="ORF">PVAP13_4NG131488</name>
</gene>
<sequence length="185" mass="19739">MEFLTQQNIMPDLENKALKQRMECLPQEQLIKRYPSARMAGSMQAGSRCSPCSRCAPPRRAPCPSGGAPAWLAHGRRAEVAGACGVARGGASGAAGEAACRRVRMQRPGRGTREATGVQAETLRCSAQSLGSNAWRRCSRAGAGPPAWERRVKSCARAIELDPADAAARFCSSPLRLLGTTSLTW</sequence>